<evidence type="ECO:0000313" key="3">
    <source>
        <dbReference type="Proteomes" id="UP001054837"/>
    </source>
</evidence>
<gene>
    <name evidence="2" type="primary">AVEN_13244_1</name>
    <name evidence="2" type="ORF">CDAR_406221</name>
</gene>
<name>A0AAV4MT48_9ARAC</name>
<accession>A0AAV4MT48</accession>
<reference evidence="2 3" key="1">
    <citation type="submission" date="2021-06" db="EMBL/GenBank/DDBJ databases">
        <title>Caerostris darwini draft genome.</title>
        <authorList>
            <person name="Kono N."/>
            <person name="Arakawa K."/>
        </authorList>
    </citation>
    <scope>NUCLEOTIDE SEQUENCE [LARGE SCALE GENOMIC DNA]</scope>
</reference>
<keyword evidence="3" id="KW-1185">Reference proteome</keyword>
<dbReference type="AlphaFoldDB" id="A0AAV4MT48"/>
<feature type="region of interest" description="Disordered" evidence="1">
    <location>
        <begin position="250"/>
        <end position="281"/>
    </location>
</feature>
<dbReference type="EMBL" id="BPLQ01000843">
    <property type="protein sequence ID" value="GIX75646.1"/>
    <property type="molecule type" value="Genomic_DNA"/>
</dbReference>
<evidence type="ECO:0000313" key="2">
    <source>
        <dbReference type="EMBL" id="GIX75646.1"/>
    </source>
</evidence>
<feature type="region of interest" description="Disordered" evidence="1">
    <location>
        <begin position="52"/>
        <end position="74"/>
    </location>
</feature>
<feature type="region of interest" description="Disordered" evidence="1">
    <location>
        <begin position="604"/>
        <end position="641"/>
    </location>
</feature>
<feature type="compositionally biased region" description="Polar residues" evidence="1">
    <location>
        <begin position="127"/>
        <end position="138"/>
    </location>
</feature>
<feature type="compositionally biased region" description="Basic residues" evidence="1">
    <location>
        <begin position="618"/>
        <end position="633"/>
    </location>
</feature>
<protein>
    <submittedName>
        <fullName evidence="2">Uncharacterized protein</fullName>
    </submittedName>
</protein>
<feature type="compositionally biased region" description="Polar residues" evidence="1">
    <location>
        <begin position="101"/>
        <end position="112"/>
    </location>
</feature>
<feature type="region of interest" description="Disordered" evidence="1">
    <location>
        <begin position="101"/>
        <end position="160"/>
    </location>
</feature>
<sequence length="714" mass="78033">MDRVGESCYGQMVVLLSEPEMSKHEDIRHSLEVLDNVLAEFDDCLESLDGSSSLDFKRSSDPSSELHRNFQSDDISPNGSKCYDNVSLDDKLFCFNNSRGGSTSHNSSNAVQEQPKVGSPPPIPKRSPNTRLSEQMLSPFTFPSDDTSLDSYDSNRSDSAVHCDGLSDHAQISSLSQLQKNSDTTLGECRSIAKNTYDADKCANCGRELKRTARAMESSEDAKVSSPFQLRKEMFEAKIAEGLSNTPIPKGVNRSYGSSFRVRKTTPEHVDTSSEPVSLPADLSKSIDSASQLSKESLSYVTVSGDERDQSVSFSHHSINCSCKAKIQKLDAKFSETKRLLKLNSINGLDSKPPSFVPPPPPVINGVGGKSDRTSVLQLVTEEASRNKILRMDGNSSGLLRVKDSLQDSEVDSFYSVDNTKESFQSANSGLEKCLDLNKADSPKLCNRCSSCLSTCLSTIEDLPNLLPTDALNRPHLGLSYSMEDDFFVETKEIQQTSTPKSDASSLSLFKTKESSLSTFSHSASSLGYVSSQSDLELNNLPPVPDKVPVSTFKSRTLPNGLDLSPFYSPIDTEQSPHSGEGKDHNGNRCVKTVHVSHEDLLQLRSSSAPLPPEAEKPKKKYFRFSRKDKKDKKKNDDSLSLKSDLSFDEGIILKKIGTLDGSIVLTECEEAAPGRAGVIMLAGGVCLLGQGPERSKCREEEVNPCLRRPASDV</sequence>
<feature type="compositionally biased region" description="Basic and acidic residues" evidence="1">
    <location>
        <begin position="55"/>
        <end position="71"/>
    </location>
</feature>
<comment type="caution">
    <text evidence="2">The sequence shown here is derived from an EMBL/GenBank/DDBJ whole genome shotgun (WGS) entry which is preliminary data.</text>
</comment>
<feature type="region of interest" description="Disordered" evidence="1">
    <location>
        <begin position="564"/>
        <end position="588"/>
    </location>
</feature>
<evidence type="ECO:0000256" key="1">
    <source>
        <dbReference type="SAM" id="MobiDB-lite"/>
    </source>
</evidence>
<proteinExistence type="predicted"/>
<dbReference type="Proteomes" id="UP001054837">
    <property type="component" value="Unassembled WGS sequence"/>
</dbReference>
<organism evidence="2 3">
    <name type="scientific">Caerostris darwini</name>
    <dbReference type="NCBI Taxonomy" id="1538125"/>
    <lineage>
        <taxon>Eukaryota</taxon>
        <taxon>Metazoa</taxon>
        <taxon>Ecdysozoa</taxon>
        <taxon>Arthropoda</taxon>
        <taxon>Chelicerata</taxon>
        <taxon>Arachnida</taxon>
        <taxon>Araneae</taxon>
        <taxon>Araneomorphae</taxon>
        <taxon>Entelegynae</taxon>
        <taxon>Araneoidea</taxon>
        <taxon>Araneidae</taxon>
        <taxon>Caerostris</taxon>
    </lineage>
</organism>